<dbReference type="InterPro" id="IPR023174">
    <property type="entry name" value="PDEase_CS"/>
</dbReference>
<dbReference type="AlphaFoldDB" id="A0A8S1R1T4"/>
<dbReference type="Proteomes" id="UP000692954">
    <property type="component" value="Unassembled WGS sequence"/>
</dbReference>
<sequence>MFRSRINGKLKYFIGIKSLKGATLYLSLCNRVSHYRLMHLINKFSVKVFPFLEQKLQNQNRKIHPQFNLYLQRMDEIIQKQQFSYFSKCITFSNPEEVDILEESELIREVNQHSLQYKVQAKIIRNNKKRLRLKSNKNKQRKFSLPIILTKKDIQAFIKKKIVIKKDKKIQAYKKQQSRIINSVIFKSRFQGNFIIAYVKLIFNRYCPYIAQFCKDDTNDQNNMPLFQEHLFMELYLHTSLDQFRAKFQKTQSLDTRLYILLQITHALRYLSSHGVIHNNLEPGNILISKHYFAKITDFGEAMYKRGGQILVQGGDGKTLPYAAPESLLEDPNNTKLNQSKIDHKSDIFYFGMNIYSKNISLISKKAISQIYKSDTNTKHTKQDLILILSELLDQNIIIDQIIEWIIICIQKRGINVSRKDVLRIIIQNNFYLIIYMSSEVHDQIKHKFCLVFTKESNINQTNLKDVFLLLLILAIWPLIEFPENQEYHLTIRIILVFILANNLRNTHQKRKDNVKFQVYFGISIQLISNLIFVYQKQSIQHCQNYLITIAFLILITTRFQLPHIRKMAYSISIVSFITQLYLQNQVFQIIKYFAIAFIAIEGTIWRTNFFNSEYNNKMEDFAKELDLMREYYNEQINKFQDNQESEVQYQLSSRANDLLKKLRLIKYQQLLIKNNTVQKGIRQPKKKLLEIHQNAFSLRQLPENNIQDEQSSIQQDLSNNHFQNIENNNNPPQFRRKSQRMMTSATDQNCRNNENSNSPSFSEKNLEEVKITTEDIDDLLNLLSGKKDSIWLPKFLRSNQLINEQEGFTVDAKQFLLSHFTQKQPSFEYIQDNLDYVQEDELERIDFNVDFLQFYRNKSQDNIQTRIFLENTINYFKKFKITQTLKITKPEMIGELAIRIDMSYHNNLYHNSMHALDVTNSTGFFLENGLNELLDDFEQACLIISSLGHDIGHPGLNNGFMMSNKCKLALLYNDQSVLENYHSFLLFQMLSQDQFNIIQNLGQIEQKGFRKYCLNLILDTDLTKHFQLMNRFQNYLELTESQDLDKNLLMSICIKCADVGHGAKQLKMHKLWSRRIIEEFFLQGDLESYLKVPVSPMCDRNQCVTKSQEGFLKAIVLPMFNAFVTLLQNKKVTEVCLQQIHENLKYWQQQTDDVQFMKETQIEGPGIENLKKFLNQPLQLCI</sequence>
<dbReference type="PANTHER" id="PTHR11347">
    <property type="entry name" value="CYCLIC NUCLEOTIDE PHOSPHODIESTERASE"/>
    <property type="match status" value="1"/>
</dbReference>
<dbReference type="PROSITE" id="PS50011">
    <property type="entry name" value="PROTEIN_KINASE_DOM"/>
    <property type="match status" value="1"/>
</dbReference>
<dbReference type="PROSITE" id="PS00126">
    <property type="entry name" value="PDEASE_I_1"/>
    <property type="match status" value="1"/>
</dbReference>
<dbReference type="GO" id="GO:0046872">
    <property type="term" value="F:metal ion binding"/>
    <property type="evidence" value="ECO:0007669"/>
    <property type="project" value="UniProtKB-KW"/>
</dbReference>
<dbReference type="Pfam" id="PF00233">
    <property type="entry name" value="PDEase_I"/>
    <property type="match status" value="1"/>
</dbReference>
<organism evidence="5 6">
    <name type="scientific">Paramecium sonneborni</name>
    <dbReference type="NCBI Taxonomy" id="65129"/>
    <lineage>
        <taxon>Eukaryota</taxon>
        <taxon>Sar</taxon>
        <taxon>Alveolata</taxon>
        <taxon>Ciliophora</taxon>
        <taxon>Intramacronucleata</taxon>
        <taxon>Oligohymenophorea</taxon>
        <taxon>Peniculida</taxon>
        <taxon>Parameciidae</taxon>
        <taxon>Paramecium</taxon>
    </lineage>
</organism>
<name>A0A8S1R1T4_9CILI</name>
<dbReference type="PROSITE" id="PS51845">
    <property type="entry name" value="PDEASE_I_2"/>
    <property type="match status" value="1"/>
</dbReference>
<feature type="region of interest" description="Disordered" evidence="2">
    <location>
        <begin position="725"/>
        <end position="763"/>
    </location>
</feature>
<dbReference type="EC" id="3.1.4.-" evidence="1"/>
<dbReference type="InterPro" id="IPR002073">
    <property type="entry name" value="PDEase_catalytic_dom"/>
</dbReference>
<dbReference type="GO" id="GO:0004672">
    <property type="term" value="F:protein kinase activity"/>
    <property type="evidence" value="ECO:0007669"/>
    <property type="project" value="InterPro"/>
</dbReference>
<protein>
    <recommendedName>
        <fullName evidence="1">Phosphodiesterase</fullName>
        <ecNumber evidence="1">3.1.4.-</ecNumber>
    </recommendedName>
</protein>
<dbReference type="OrthoDB" id="189220at2759"/>
<reference evidence="5" key="1">
    <citation type="submission" date="2021-01" db="EMBL/GenBank/DDBJ databases">
        <authorList>
            <consortium name="Genoscope - CEA"/>
            <person name="William W."/>
        </authorList>
    </citation>
    <scope>NUCLEOTIDE SEQUENCE</scope>
</reference>
<keyword evidence="6" id="KW-1185">Reference proteome</keyword>
<dbReference type="InterPro" id="IPR001245">
    <property type="entry name" value="Ser-Thr/Tyr_kinase_cat_dom"/>
</dbReference>
<dbReference type="GO" id="GO:0005524">
    <property type="term" value="F:ATP binding"/>
    <property type="evidence" value="ECO:0007669"/>
    <property type="project" value="InterPro"/>
</dbReference>
<dbReference type="Pfam" id="PF07714">
    <property type="entry name" value="PK_Tyr_Ser-Thr"/>
    <property type="match status" value="1"/>
</dbReference>
<dbReference type="GO" id="GO:0007165">
    <property type="term" value="P:signal transduction"/>
    <property type="evidence" value="ECO:0007669"/>
    <property type="project" value="InterPro"/>
</dbReference>
<evidence type="ECO:0000259" key="4">
    <source>
        <dbReference type="PROSITE" id="PS51845"/>
    </source>
</evidence>
<feature type="compositionally biased region" description="Low complexity" evidence="2">
    <location>
        <begin position="753"/>
        <end position="763"/>
    </location>
</feature>
<comment type="caution">
    <text evidence="5">The sequence shown here is derived from an EMBL/GenBank/DDBJ whole genome shotgun (WGS) entry which is preliminary data.</text>
</comment>
<proteinExistence type="inferred from homology"/>
<dbReference type="InterPro" id="IPR000719">
    <property type="entry name" value="Prot_kinase_dom"/>
</dbReference>
<comment type="similarity">
    <text evidence="1">Belongs to the cyclic nucleotide phosphodiesterase family.</text>
</comment>
<keyword evidence="1" id="KW-0479">Metal-binding</keyword>
<feature type="domain" description="Protein kinase" evidence="3">
    <location>
        <begin position="117"/>
        <end position="469"/>
    </location>
</feature>
<evidence type="ECO:0000259" key="3">
    <source>
        <dbReference type="PROSITE" id="PS50011"/>
    </source>
</evidence>
<evidence type="ECO:0000313" key="5">
    <source>
        <dbReference type="EMBL" id="CAD8121313.1"/>
    </source>
</evidence>
<comment type="cofactor">
    <cofactor evidence="1">
        <name>a divalent metal cation</name>
        <dbReference type="ChEBI" id="CHEBI:60240"/>
    </cofactor>
    <text evidence="1">Binds 2 divalent metal cations per subunit. Site 1 may preferentially bind zinc ions, while site 2 has a preference for magnesium and/or manganese ions.</text>
</comment>
<dbReference type="EMBL" id="CAJJDN010000131">
    <property type="protein sequence ID" value="CAD8121313.1"/>
    <property type="molecule type" value="Genomic_DNA"/>
</dbReference>
<keyword evidence="1" id="KW-0378">Hydrolase</keyword>
<feature type="domain" description="PDEase" evidence="4">
    <location>
        <begin position="827"/>
        <end position="1155"/>
    </location>
</feature>
<feature type="compositionally biased region" description="Polar residues" evidence="2">
    <location>
        <begin position="741"/>
        <end position="752"/>
    </location>
</feature>
<dbReference type="CDD" id="cd00180">
    <property type="entry name" value="PKc"/>
    <property type="match status" value="1"/>
</dbReference>
<evidence type="ECO:0000256" key="1">
    <source>
        <dbReference type="RuleBase" id="RU363067"/>
    </source>
</evidence>
<evidence type="ECO:0000256" key="2">
    <source>
        <dbReference type="SAM" id="MobiDB-lite"/>
    </source>
</evidence>
<dbReference type="InterPro" id="IPR003607">
    <property type="entry name" value="HD/PDEase_dom"/>
</dbReference>
<dbReference type="GO" id="GO:0004114">
    <property type="term" value="F:3',5'-cyclic-nucleotide phosphodiesterase activity"/>
    <property type="evidence" value="ECO:0007669"/>
    <property type="project" value="InterPro"/>
</dbReference>
<gene>
    <name evidence="5" type="ORF">PSON_ATCC_30995.1.T1310111</name>
</gene>
<accession>A0A8S1R1T4</accession>
<evidence type="ECO:0000313" key="6">
    <source>
        <dbReference type="Proteomes" id="UP000692954"/>
    </source>
</evidence>
<dbReference type="CDD" id="cd00077">
    <property type="entry name" value="HDc"/>
    <property type="match status" value="1"/>
</dbReference>